<gene>
    <name evidence="10" type="ORF">ACFQVD_33875</name>
</gene>
<evidence type="ECO:0000256" key="8">
    <source>
        <dbReference type="SAM" id="Phobius"/>
    </source>
</evidence>
<comment type="caution">
    <text evidence="10">The sequence shown here is derived from an EMBL/GenBank/DDBJ whole genome shotgun (WGS) entry which is preliminary data.</text>
</comment>
<dbReference type="InterPro" id="IPR050297">
    <property type="entry name" value="LipidA_mod_glycosyltrf_83"/>
</dbReference>
<keyword evidence="2" id="KW-1003">Cell membrane</keyword>
<feature type="domain" description="Glycosyltransferase RgtA/B/C/D-like" evidence="9">
    <location>
        <begin position="64"/>
        <end position="230"/>
    </location>
</feature>
<keyword evidence="3 10" id="KW-0328">Glycosyltransferase</keyword>
<evidence type="ECO:0000256" key="3">
    <source>
        <dbReference type="ARBA" id="ARBA00022676"/>
    </source>
</evidence>
<keyword evidence="7 8" id="KW-0472">Membrane</keyword>
<dbReference type="RefSeq" id="WP_343962535.1">
    <property type="nucleotide sequence ID" value="NZ_BAAAGK010000008.1"/>
</dbReference>
<dbReference type="EC" id="2.4.-.-" evidence="10"/>
<keyword evidence="5 8" id="KW-0812">Transmembrane</keyword>
<keyword evidence="6 8" id="KW-1133">Transmembrane helix</keyword>
<evidence type="ECO:0000313" key="10">
    <source>
        <dbReference type="EMBL" id="MFC7605110.1"/>
    </source>
</evidence>
<dbReference type="InterPro" id="IPR038731">
    <property type="entry name" value="RgtA/B/C-like"/>
</dbReference>
<sequence>MAIIALEPSARPRREYHPLAWKPLSLIVAAVVVPVALLIDGYGYNIDELYFIAAGRQPAWGYADQPPLVPLLAALTDALFPGSLLALRLPDLLVVAAGVVVTAQIAREMGGRGRAQVMAAAAYAIAFLGQAGRLDTETFDVVLWMTAGLLVVRWVRLRGEGRTGRSADLPLFWAGVVTAVALQVKFLIPVFWAALAVSVLAVGPRDLLRRPALWAGAAIAVVTTVPGLVWQTVHGWPQLQVAAALTGENAMLWGGRPMFLPLLLLVTGIPVGTVLFCYGLWALLRCPDLRDHRFLGWTVLGVIAVLLAAGGRFTYVGGVFPLVFAAAAVRMERHRPARWWRWTVSWPVFALAALLPLVQLPITPVAELRQPTTPQERSDMLEAFLQLGWPELANSVTRAYHALPPATRDRTTVLTRYFWQAGALEVLGTRQGLPHPYSGHRGYGYLATPPEEPGPVLVVGGMNDELRSMFSGVRQVGTVEGRIGLGIGTPIWFCEGRTAAWSRIWPLLRREDAARRARPGS</sequence>
<reference evidence="11" key="1">
    <citation type="journal article" date="2019" name="Int. J. Syst. Evol. Microbiol.">
        <title>The Global Catalogue of Microorganisms (GCM) 10K type strain sequencing project: providing services to taxonomists for standard genome sequencing and annotation.</title>
        <authorList>
            <consortium name="The Broad Institute Genomics Platform"/>
            <consortium name="The Broad Institute Genome Sequencing Center for Infectious Disease"/>
            <person name="Wu L."/>
            <person name="Ma J."/>
        </authorList>
    </citation>
    <scope>NUCLEOTIDE SEQUENCE [LARGE SCALE GENOMIC DNA]</scope>
    <source>
        <strain evidence="11">JCM 10083</strain>
    </source>
</reference>
<feature type="transmembrane region" description="Helical" evidence="8">
    <location>
        <begin position="212"/>
        <end position="230"/>
    </location>
</feature>
<feature type="transmembrane region" description="Helical" evidence="8">
    <location>
        <begin position="78"/>
        <end position="103"/>
    </location>
</feature>
<organism evidence="10 11">
    <name type="scientific">Streptosporangium amethystogenes subsp. fukuiense</name>
    <dbReference type="NCBI Taxonomy" id="698418"/>
    <lineage>
        <taxon>Bacteria</taxon>
        <taxon>Bacillati</taxon>
        <taxon>Actinomycetota</taxon>
        <taxon>Actinomycetes</taxon>
        <taxon>Streptosporangiales</taxon>
        <taxon>Streptosporangiaceae</taxon>
        <taxon>Streptosporangium</taxon>
    </lineage>
</organism>
<feature type="transmembrane region" description="Helical" evidence="8">
    <location>
        <begin position="115"/>
        <end position="132"/>
    </location>
</feature>
<dbReference type="PANTHER" id="PTHR33908">
    <property type="entry name" value="MANNOSYLTRANSFERASE YKCB-RELATED"/>
    <property type="match status" value="1"/>
</dbReference>
<dbReference type="GO" id="GO:0016757">
    <property type="term" value="F:glycosyltransferase activity"/>
    <property type="evidence" value="ECO:0007669"/>
    <property type="project" value="UniProtKB-KW"/>
</dbReference>
<feature type="transmembrane region" description="Helical" evidence="8">
    <location>
        <begin position="294"/>
        <end position="327"/>
    </location>
</feature>
<feature type="transmembrane region" description="Helical" evidence="8">
    <location>
        <begin position="169"/>
        <end position="192"/>
    </location>
</feature>
<keyword evidence="4 10" id="KW-0808">Transferase</keyword>
<dbReference type="EMBL" id="JBHTEE010000001">
    <property type="protein sequence ID" value="MFC7605110.1"/>
    <property type="molecule type" value="Genomic_DNA"/>
</dbReference>
<keyword evidence="11" id="KW-1185">Reference proteome</keyword>
<comment type="subcellular location">
    <subcellularLocation>
        <location evidence="1">Cell membrane</location>
        <topology evidence="1">Multi-pass membrane protein</topology>
    </subcellularLocation>
</comment>
<evidence type="ECO:0000256" key="2">
    <source>
        <dbReference type="ARBA" id="ARBA00022475"/>
    </source>
</evidence>
<evidence type="ECO:0000256" key="4">
    <source>
        <dbReference type="ARBA" id="ARBA00022679"/>
    </source>
</evidence>
<proteinExistence type="predicted"/>
<name>A0ABW2T8T8_9ACTN</name>
<dbReference type="PANTHER" id="PTHR33908:SF11">
    <property type="entry name" value="MEMBRANE PROTEIN"/>
    <property type="match status" value="1"/>
</dbReference>
<feature type="transmembrane region" description="Helical" evidence="8">
    <location>
        <begin position="20"/>
        <end position="39"/>
    </location>
</feature>
<evidence type="ECO:0000256" key="7">
    <source>
        <dbReference type="ARBA" id="ARBA00023136"/>
    </source>
</evidence>
<feature type="transmembrane region" description="Helical" evidence="8">
    <location>
        <begin position="259"/>
        <end position="282"/>
    </location>
</feature>
<evidence type="ECO:0000256" key="1">
    <source>
        <dbReference type="ARBA" id="ARBA00004651"/>
    </source>
</evidence>
<evidence type="ECO:0000313" key="11">
    <source>
        <dbReference type="Proteomes" id="UP001596514"/>
    </source>
</evidence>
<dbReference type="Pfam" id="PF13231">
    <property type="entry name" value="PMT_2"/>
    <property type="match status" value="1"/>
</dbReference>
<evidence type="ECO:0000256" key="5">
    <source>
        <dbReference type="ARBA" id="ARBA00022692"/>
    </source>
</evidence>
<protein>
    <submittedName>
        <fullName evidence="10">Glycosyltransferase family 39 protein</fullName>
        <ecNumber evidence="10">2.4.-.-</ecNumber>
    </submittedName>
</protein>
<evidence type="ECO:0000259" key="9">
    <source>
        <dbReference type="Pfam" id="PF13231"/>
    </source>
</evidence>
<evidence type="ECO:0000256" key="6">
    <source>
        <dbReference type="ARBA" id="ARBA00022989"/>
    </source>
</evidence>
<accession>A0ABW2T8T8</accession>
<dbReference type="Proteomes" id="UP001596514">
    <property type="component" value="Unassembled WGS sequence"/>
</dbReference>